<keyword evidence="4 5" id="KW-0560">Oxidoreductase</keyword>
<dbReference type="STRING" id="290512.Paes_0796"/>
<gene>
    <name evidence="7" type="ordered locus">Paes_0796</name>
</gene>
<dbReference type="GO" id="GO:0016491">
    <property type="term" value="F:oxidoreductase activity"/>
    <property type="evidence" value="ECO:0007669"/>
    <property type="project" value="UniProtKB-KW"/>
</dbReference>
<dbReference type="PRINTS" id="PR00419">
    <property type="entry name" value="ADXRDTASE"/>
</dbReference>
<dbReference type="KEGG" id="paa:Paes_0796"/>
<comment type="similarity">
    <text evidence="2 5">Belongs to the carotenoid/retinoid oxidoreductase family.</text>
</comment>
<dbReference type="SUPFAM" id="SSF51905">
    <property type="entry name" value="FAD/NAD(P)-binding domain"/>
    <property type="match status" value="1"/>
</dbReference>
<evidence type="ECO:0000256" key="1">
    <source>
        <dbReference type="ARBA" id="ARBA00004829"/>
    </source>
</evidence>
<dbReference type="InterPro" id="IPR036188">
    <property type="entry name" value="FAD/NAD-bd_sf"/>
</dbReference>
<dbReference type="GO" id="GO:0016117">
    <property type="term" value="P:carotenoid biosynthetic process"/>
    <property type="evidence" value="ECO:0007669"/>
    <property type="project" value="UniProtKB-KW"/>
</dbReference>
<evidence type="ECO:0000256" key="5">
    <source>
        <dbReference type="RuleBase" id="RU362075"/>
    </source>
</evidence>
<dbReference type="PANTHER" id="PTHR43734">
    <property type="entry name" value="PHYTOENE DESATURASE"/>
    <property type="match status" value="1"/>
</dbReference>
<dbReference type="RefSeq" id="WP_012505379.1">
    <property type="nucleotide sequence ID" value="NC_011059.1"/>
</dbReference>
<comment type="pathway">
    <text evidence="1 5">Carotenoid biosynthesis.</text>
</comment>
<evidence type="ECO:0000313" key="8">
    <source>
        <dbReference type="Proteomes" id="UP000002725"/>
    </source>
</evidence>
<dbReference type="PANTHER" id="PTHR43734:SF7">
    <property type="entry name" value="4,4'-DIAPONEUROSPORENE OXYGENASE"/>
    <property type="match status" value="1"/>
</dbReference>
<dbReference type="InterPro" id="IPR002937">
    <property type="entry name" value="Amino_oxidase"/>
</dbReference>
<protein>
    <submittedName>
        <fullName evidence="7">Phytoene desaturase</fullName>
    </submittedName>
</protein>
<dbReference type="AlphaFoldDB" id="B4S705"/>
<evidence type="ECO:0000256" key="4">
    <source>
        <dbReference type="ARBA" id="ARBA00023002"/>
    </source>
</evidence>
<dbReference type="Gene3D" id="3.50.50.60">
    <property type="entry name" value="FAD/NAD(P)-binding domain"/>
    <property type="match status" value="2"/>
</dbReference>
<dbReference type="InterPro" id="IPR014105">
    <property type="entry name" value="Carotenoid/retinoid_OxRdtase"/>
</dbReference>
<evidence type="ECO:0000313" key="7">
    <source>
        <dbReference type="EMBL" id="ACF45842.1"/>
    </source>
</evidence>
<dbReference type="HOGENOM" id="CLU_019722_2_1_10"/>
<evidence type="ECO:0000256" key="3">
    <source>
        <dbReference type="ARBA" id="ARBA00022746"/>
    </source>
</evidence>
<dbReference type="NCBIfam" id="TIGR02734">
    <property type="entry name" value="crtI_fam"/>
    <property type="match status" value="1"/>
</dbReference>
<name>B4S705_PROA2</name>
<keyword evidence="3 5" id="KW-0125">Carotenoid biosynthesis</keyword>
<dbReference type="EMBL" id="CP001108">
    <property type="protein sequence ID" value="ACF45842.1"/>
    <property type="molecule type" value="Genomic_DNA"/>
</dbReference>
<evidence type="ECO:0000259" key="6">
    <source>
        <dbReference type="Pfam" id="PF01593"/>
    </source>
</evidence>
<dbReference type="Proteomes" id="UP000002725">
    <property type="component" value="Chromosome"/>
</dbReference>
<proteinExistence type="inferred from homology"/>
<feature type="domain" description="Amine oxidase" evidence="6">
    <location>
        <begin position="11"/>
        <end position="249"/>
    </location>
</feature>
<evidence type="ECO:0000256" key="2">
    <source>
        <dbReference type="ARBA" id="ARBA00006046"/>
    </source>
</evidence>
<reference evidence="7" key="1">
    <citation type="submission" date="2008-06" db="EMBL/GenBank/DDBJ databases">
        <title>Complete sequence of chromosome of Prosthecochloris aestuarii DSM 271.</title>
        <authorList>
            <consortium name="US DOE Joint Genome Institute"/>
            <person name="Lucas S."/>
            <person name="Copeland A."/>
            <person name="Lapidus A."/>
            <person name="Glavina del Rio T."/>
            <person name="Dalin E."/>
            <person name="Tice H."/>
            <person name="Bruce D."/>
            <person name="Goodwin L."/>
            <person name="Pitluck S."/>
            <person name="Schmutz J."/>
            <person name="Larimer F."/>
            <person name="Land M."/>
            <person name="Hauser L."/>
            <person name="Kyrpides N."/>
            <person name="Anderson I."/>
            <person name="Liu Z."/>
            <person name="Li T."/>
            <person name="Zhao F."/>
            <person name="Overmann J."/>
            <person name="Bryant D.A."/>
            <person name="Richardson P."/>
        </authorList>
    </citation>
    <scope>NUCLEOTIDE SEQUENCE [LARGE SCALE GENOMIC DNA]</scope>
    <source>
        <strain evidence="7">DSM 271</strain>
    </source>
</reference>
<dbReference type="eggNOG" id="COG1233">
    <property type="taxonomic scope" value="Bacteria"/>
</dbReference>
<sequence>MQRIAIVGAGIGGLSAAARLGKMGYAVDLYEKNPVPGGKAVEHRQSTSSGSFRWDCGPSLMTMPHILQDLFAFCEERMEDHIPLTPVDPACRYHWTDGTVIDEDRSFWNQPAVRKYLDYAEGLYALSAPAFLQRPPRDWWKALGAEMIEHIKHLPKFMNMQSMATFNQKFFNDKHLLQIFDRFATYNGSSPFKTLSTFAIIPYVEASFGAWYPEGGIARIPEQLALLAERQGVRLHYNHEIHDLNALDASIRICNGDSITAHQRWLPQSHEGRNMLRHDLACSGYIMQLGVRKQFRELEHHNILFSDHYREEFDDIFVKKKLPREPTIYIAISSKRPGSTDAPDGCENWFVMVNAPATTPLDCKGYEKVVFDRLSKFGIKLEAKDIACCNSFSADDFERQHNAWKGSLYGWASHTMQTALFRPPLQHRQHPGLYFTGGTTHPGGGIPLVLLSGKIVSEMVLQDFPHTRFTPMPAV</sequence>
<accession>B4S705</accession>
<keyword evidence="8" id="KW-1185">Reference proteome</keyword>
<organism evidence="7 8">
    <name type="scientific">Prosthecochloris aestuarii (strain DSM 271 / SK 413)</name>
    <dbReference type="NCBI Taxonomy" id="290512"/>
    <lineage>
        <taxon>Bacteria</taxon>
        <taxon>Pseudomonadati</taxon>
        <taxon>Chlorobiota</taxon>
        <taxon>Chlorobiia</taxon>
        <taxon>Chlorobiales</taxon>
        <taxon>Chlorobiaceae</taxon>
        <taxon>Prosthecochloris</taxon>
    </lineage>
</organism>
<dbReference type="Pfam" id="PF01593">
    <property type="entry name" value="Amino_oxidase"/>
    <property type="match status" value="1"/>
</dbReference>